<protein>
    <submittedName>
        <fullName evidence="1">Uncharacterized protein</fullName>
    </submittedName>
</protein>
<dbReference type="Pfam" id="PF05354">
    <property type="entry name" value="Phage_attach"/>
    <property type="match status" value="1"/>
</dbReference>
<sequence>MRFRELSDDMDALVLDGLGDVGRVGGREIAGFFSAPWLQPRMGRINTALREPQFEVRVSDAAGIDPGQLVVIDLPVQDGGGAYDLVKLEPDGTGWVALLLRAKA</sequence>
<dbReference type="OrthoDB" id="9104313at2"/>
<dbReference type="Proteomes" id="UP000066487">
    <property type="component" value="Chromosome"/>
</dbReference>
<dbReference type="RefSeq" id="WP_054597786.1">
    <property type="nucleotide sequence ID" value="NZ_CP012830.1"/>
</dbReference>
<gene>
    <name evidence="1" type="ORF">AO353_27335</name>
</gene>
<dbReference type="Gene3D" id="2.40.10.180">
    <property type="entry name" value="Phage tail proteins"/>
    <property type="match status" value="1"/>
</dbReference>
<dbReference type="EMBL" id="CP012830">
    <property type="protein sequence ID" value="ALI04586.1"/>
    <property type="molecule type" value="Genomic_DNA"/>
</dbReference>
<dbReference type="AlphaFoldDB" id="A0A0N9X1X0"/>
<organism evidence="1 2">
    <name type="scientific">Pseudomonas fluorescens</name>
    <dbReference type="NCBI Taxonomy" id="294"/>
    <lineage>
        <taxon>Bacteria</taxon>
        <taxon>Pseudomonadati</taxon>
        <taxon>Pseudomonadota</taxon>
        <taxon>Gammaproteobacteria</taxon>
        <taxon>Pseudomonadales</taxon>
        <taxon>Pseudomonadaceae</taxon>
        <taxon>Pseudomonas</taxon>
    </lineage>
</organism>
<proteinExistence type="predicted"/>
<reference evidence="1 2" key="2">
    <citation type="journal article" date="2018" name="Nature">
        <title>Mutant phenotypes for thousands of bacterial genes of unknown function.</title>
        <authorList>
            <person name="Price M.N."/>
            <person name="Wetmore K.M."/>
            <person name="Waters R.J."/>
            <person name="Callaghan M."/>
            <person name="Ray J."/>
            <person name="Liu H."/>
            <person name="Kuehl J.V."/>
            <person name="Melnyk R.A."/>
            <person name="Lamson J.S."/>
            <person name="Suh Y."/>
            <person name="Carlson H.K."/>
            <person name="Esquivel Z."/>
            <person name="Sadeeshkumar H."/>
            <person name="Chakraborty R."/>
            <person name="Zane G.M."/>
            <person name="Rubin B.E."/>
            <person name="Wall J.D."/>
            <person name="Visel A."/>
            <person name="Bristow J."/>
            <person name="Blow M.J."/>
            <person name="Arkin A.P."/>
            <person name="Deutschbauer A.M."/>
        </authorList>
    </citation>
    <scope>NUCLEOTIDE SEQUENCE [LARGE SCALE GENOMIC DNA]</scope>
    <source>
        <strain evidence="1 2">FW300-N2E3</strain>
    </source>
</reference>
<evidence type="ECO:0000313" key="1">
    <source>
        <dbReference type="EMBL" id="ALI04586.1"/>
    </source>
</evidence>
<evidence type="ECO:0000313" key="2">
    <source>
        <dbReference type="Proteomes" id="UP000066487"/>
    </source>
</evidence>
<accession>A0A0N9X1X0</accession>
<dbReference type="InterPro" id="IPR008018">
    <property type="entry name" value="Phage_tail_attach_FII"/>
</dbReference>
<reference evidence="2" key="1">
    <citation type="submission" date="2015-09" db="EMBL/GenBank/DDBJ databases">
        <title>Whole genome sequence of Pseudomonas fluorescens FW300-N2E3.</title>
        <authorList>
            <person name="Ray J."/>
            <person name="Melnyk R."/>
            <person name="Deutschbauer A."/>
        </authorList>
    </citation>
    <scope>NUCLEOTIDE SEQUENCE [LARGE SCALE GENOMIC DNA]</scope>
    <source>
        <strain evidence="2">FW300-N2E3</strain>
    </source>
</reference>
<dbReference type="GO" id="GO:0019068">
    <property type="term" value="P:virion assembly"/>
    <property type="evidence" value="ECO:0007669"/>
    <property type="project" value="InterPro"/>
</dbReference>
<dbReference type="InterPro" id="IPR053734">
    <property type="entry name" value="Phage_Head-Tail_Connect_sf"/>
</dbReference>
<name>A0A0N9X1X0_PSEFL</name>